<evidence type="ECO:0000313" key="1">
    <source>
        <dbReference type="Proteomes" id="UP000887579"/>
    </source>
</evidence>
<evidence type="ECO:0000313" key="2">
    <source>
        <dbReference type="WBParaSite" id="ES5_v2.g11997.t1"/>
    </source>
</evidence>
<name>A0AC34F4Z8_9BILA</name>
<dbReference type="Proteomes" id="UP000887579">
    <property type="component" value="Unplaced"/>
</dbReference>
<protein>
    <submittedName>
        <fullName evidence="2">DUF38 domain-containing protein</fullName>
    </submittedName>
</protein>
<dbReference type="WBParaSite" id="ES5_v2.g11997.t1">
    <property type="protein sequence ID" value="ES5_v2.g11997.t1"/>
    <property type="gene ID" value="ES5_v2.g11997"/>
</dbReference>
<organism evidence="1 2">
    <name type="scientific">Panagrolaimus sp. ES5</name>
    <dbReference type="NCBI Taxonomy" id="591445"/>
    <lineage>
        <taxon>Eukaryota</taxon>
        <taxon>Metazoa</taxon>
        <taxon>Ecdysozoa</taxon>
        <taxon>Nematoda</taxon>
        <taxon>Chromadorea</taxon>
        <taxon>Rhabditida</taxon>
        <taxon>Tylenchina</taxon>
        <taxon>Panagrolaimomorpha</taxon>
        <taxon>Panagrolaimoidea</taxon>
        <taxon>Panagrolaimidae</taxon>
        <taxon>Panagrolaimus</taxon>
    </lineage>
</organism>
<proteinExistence type="predicted"/>
<reference evidence="2" key="1">
    <citation type="submission" date="2022-11" db="UniProtKB">
        <authorList>
            <consortium name="WormBaseParasite"/>
        </authorList>
    </citation>
    <scope>IDENTIFICATION</scope>
</reference>
<sequence length="275" mass="32584">MDMKALQCALPSSKFAPDSNAEYTFKNPRRQLFDLPYSIMKHMIENANGAKDLYPVDELLAHMNDKITIDGKDFLLAKFKDAPKSWLYKSLSRGYASNFKISKNFKFDLRVLDLRFQRIIFEEYQTLTASGTIEKMTLHDVNVIQSDGISITSDILFENLRNLKELSMRFQFEKMLFETVKKMTEILPRLQKLRIFSLKFFDESFDFSFFSEFLMKNETVDVYLQRFRNLSDAYKQMLETFMENCMRNPPKRIPYISFPGCDKVKFAEYRALYYC</sequence>
<accession>A0AC34F4Z8</accession>